<dbReference type="GO" id="GO:0005886">
    <property type="term" value="C:plasma membrane"/>
    <property type="evidence" value="ECO:0007669"/>
    <property type="project" value="UniProtKB-SubCell"/>
</dbReference>
<evidence type="ECO:0000256" key="12">
    <source>
        <dbReference type="PIRNR" id="PIRNR002764"/>
    </source>
</evidence>
<evidence type="ECO:0000256" key="13">
    <source>
        <dbReference type="SAM" id="Phobius"/>
    </source>
</evidence>
<dbReference type="Proteomes" id="UP000199347">
    <property type="component" value="Unassembled WGS sequence"/>
</dbReference>
<dbReference type="OrthoDB" id="9812915at2"/>
<keyword evidence="5 12" id="KW-0813">Transport</keyword>
<keyword evidence="6 12" id="KW-1003">Cell membrane</keyword>
<dbReference type="GO" id="GO:0017004">
    <property type="term" value="P:cytochrome complex assembly"/>
    <property type="evidence" value="ECO:0007669"/>
    <property type="project" value="UniProtKB-KW"/>
</dbReference>
<keyword evidence="7 12" id="KW-0997">Cell inner membrane</keyword>
<name>A0A1G5NQR8_AFIMA</name>
<feature type="transmembrane region" description="Helical" evidence="13">
    <location>
        <begin position="21"/>
        <end position="40"/>
    </location>
</feature>
<keyword evidence="15" id="KW-1185">Reference proteome</keyword>
<dbReference type="GO" id="GO:0015232">
    <property type="term" value="F:heme transmembrane transporter activity"/>
    <property type="evidence" value="ECO:0007669"/>
    <property type="project" value="InterPro"/>
</dbReference>
<feature type="transmembrane region" description="Helical" evidence="13">
    <location>
        <begin position="191"/>
        <end position="217"/>
    </location>
</feature>
<dbReference type="PRINTS" id="PR01414">
    <property type="entry name" value="CCMBBIOGNSIS"/>
</dbReference>
<evidence type="ECO:0000313" key="14">
    <source>
        <dbReference type="EMBL" id="SCZ39675.1"/>
    </source>
</evidence>
<dbReference type="NCBIfam" id="TIGR01190">
    <property type="entry name" value="ccmB"/>
    <property type="match status" value="1"/>
</dbReference>
<sequence length="222" mass="22394">MSAFSAIIGQTVKASFRAGGGALTGLLFFLTVVTVFPFGVGPDLNLLARIGPAVLWIGVLLSLLLGLDRLFGQDREDGALELIMVSGEPLALFVFARAAGYWLAHGLPIVVVAPILGLILNLDALSLAAVTATLLVGSPALAMIGAVGGALTAGLARGGMLAAILVLPLSIPVLIFGVAAVNGAIADPDPFLAPFLILCAFTMFSAVLAPIAGAAALRLGLD</sequence>
<dbReference type="InterPro" id="IPR003544">
    <property type="entry name" value="Cyt_c_biogenesis_CcmB"/>
</dbReference>
<dbReference type="STRING" id="1120955.SAMN03080610_02487"/>
<evidence type="ECO:0000256" key="8">
    <source>
        <dbReference type="ARBA" id="ARBA00022692"/>
    </source>
</evidence>
<evidence type="ECO:0000256" key="5">
    <source>
        <dbReference type="ARBA" id="ARBA00022448"/>
    </source>
</evidence>
<accession>A0A1G5NQR8</accession>
<keyword evidence="9 12" id="KW-0201">Cytochrome c-type biogenesis</keyword>
<evidence type="ECO:0000256" key="7">
    <source>
        <dbReference type="ARBA" id="ARBA00022519"/>
    </source>
</evidence>
<comment type="subcellular location">
    <subcellularLocation>
        <location evidence="2">Cell inner membrane</location>
        <topology evidence="2">Multi-pass membrane protein</topology>
    </subcellularLocation>
</comment>
<protein>
    <recommendedName>
        <fullName evidence="4 12">Heme exporter protein B</fullName>
    </recommendedName>
</protein>
<dbReference type="PIRSF" id="PIRSF002764">
    <property type="entry name" value="CcmB"/>
    <property type="match status" value="1"/>
</dbReference>
<dbReference type="PANTHER" id="PTHR30070:SF1">
    <property type="entry name" value="CYTOCHROME C BIOGENESIS B-RELATED"/>
    <property type="match status" value="1"/>
</dbReference>
<evidence type="ECO:0000256" key="2">
    <source>
        <dbReference type="ARBA" id="ARBA00004429"/>
    </source>
</evidence>
<proteinExistence type="inferred from homology"/>
<organism evidence="14 15">
    <name type="scientific">Afifella marina DSM 2698</name>
    <dbReference type="NCBI Taxonomy" id="1120955"/>
    <lineage>
        <taxon>Bacteria</taxon>
        <taxon>Pseudomonadati</taxon>
        <taxon>Pseudomonadota</taxon>
        <taxon>Alphaproteobacteria</taxon>
        <taxon>Hyphomicrobiales</taxon>
        <taxon>Afifellaceae</taxon>
        <taxon>Afifella</taxon>
    </lineage>
</organism>
<feature type="transmembrane region" description="Helical" evidence="13">
    <location>
        <begin position="124"/>
        <end position="148"/>
    </location>
</feature>
<comment type="similarity">
    <text evidence="3 12">Belongs to the CcmB/CycW/HelB family.</text>
</comment>
<comment type="function">
    <text evidence="1 12">Required for the export of heme to the periplasm for the biogenesis of c-type cytochromes.</text>
</comment>
<keyword evidence="8 13" id="KW-0812">Transmembrane</keyword>
<feature type="transmembrane region" description="Helical" evidence="13">
    <location>
        <begin position="46"/>
        <end position="67"/>
    </location>
</feature>
<dbReference type="Pfam" id="PF03379">
    <property type="entry name" value="CcmB"/>
    <property type="match status" value="1"/>
</dbReference>
<keyword evidence="11 12" id="KW-0472">Membrane</keyword>
<evidence type="ECO:0000256" key="9">
    <source>
        <dbReference type="ARBA" id="ARBA00022748"/>
    </source>
</evidence>
<evidence type="ECO:0000256" key="4">
    <source>
        <dbReference type="ARBA" id="ARBA00016452"/>
    </source>
</evidence>
<dbReference type="GO" id="GO:1903607">
    <property type="term" value="P:cytochrome c biosynthetic process"/>
    <property type="evidence" value="ECO:0007669"/>
    <property type="project" value="TreeGrafter"/>
</dbReference>
<gene>
    <name evidence="14" type="ORF">SAMN03080610_02487</name>
</gene>
<evidence type="ECO:0000256" key="1">
    <source>
        <dbReference type="ARBA" id="ARBA00002442"/>
    </source>
</evidence>
<evidence type="ECO:0000256" key="11">
    <source>
        <dbReference type="ARBA" id="ARBA00023136"/>
    </source>
</evidence>
<keyword evidence="10 13" id="KW-1133">Transmembrane helix</keyword>
<dbReference type="RefSeq" id="WP_092813426.1">
    <property type="nucleotide sequence ID" value="NZ_FMVW01000005.1"/>
</dbReference>
<evidence type="ECO:0000256" key="10">
    <source>
        <dbReference type="ARBA" id="ARBA00022989"/>
    </source>
</evidence>
<reference evidence="14 15" key="1">
    <citation type="submission" date="2016-10" db="EMBL/GenBank/DDBJ databases">
        <authorList>
            <person name="de Groot N.N."/>
        </authorList>
    </citation>
    <scope>NUCLEOTIDE SEQUENCE [LARGE SCALE GENOMIC DNA]</scope>
    <source>
        <strain evidence="14 15">DSM 2698</strain>
    </source>
</reference>
<evidence type="ECO:0000256" key="3">
    <source>
        <dbReference type="ARBA" id="ARBA00010544"/>
    </source>
</evidence>
<evidence type="ECO:0000256" key="6">
    <source>
        <dbReference type="ARBA" id="ARBA00022475"/>
    </source>
</evidence>
<dbReference type="InterPro" id="IPR026031">
    <property type="entry name" value="Cyt_c_CcmB_bac"/>
</dbReference>
<dbReference type="AlphaFoldDB" id="A0A1G5NQR8"/>
<dbReference type="PANTHER" id="PTHR30070">
    <property type="entry name" value="HEME EXPORTER PROTEIN B"/>
    <property type="match status" value="1"/>
</dbReference>
<feature type="transmembrane region" description="Helical" evidence="13">
    <location>
        <begin position="160"/>
        <end position="185"/>
    </location>
</feature>
<evidence type="ECO:0000313" key="15">
    <source>
        <dbReference type="Proteomes" id="UP000199347"/>
    </source>
</evidence>
<dbReference type="EMBL" id="FMVW01000005">
    <property type="protein sequence ID" value="SCZ39675.1"/>
    <property type="molecule type" value="Genomic_DNA"/>
</dbReference>